<reference evidence="5" key="1">
    <citation type="journal article" date="2019" name="Int. J. Syst. Evol. Microbiol.">
        <title>The Global Catalogue of Microorganisms (GCM) 10K type strain sequencing project: providing services to taxonomists for standard genome sequencing and annotation.</title>
        <authorList>
            <consortium name="The Broad Institute Genomics Platform"/>
            <consortium name="The Broad Institute Genome Sequencing Center for Infectious Disease"/>
            <person name="Wu L."/>
            <person name="Ma J."/>
        </authorList>
    </citation>
    <scope>NUCLEOTIDE SEQUENCE [LARGE SCALE GENOMIC DNA]</scope>
    <source>
        <strain evidence="5">CGMCC 1.10698</strain>
    </source>
</reference>
<comment type="similarity">
    <text evidence="1">Belongs to the CdaR family.</text>
</comment>
<dbReference type="InterPro" id="IPR041522">
    <property type="entry name" value="CdaR_GGDEF"/>
</dbReference>
<dbReference type="RefSeq" id="WP_230065719.1">
    <property type="nucleotide sequence ID" value="NZ_BAABLL010000010.1"/>
</dbReference>
<keyword evidence="5" id="KW-1185">Reference proteome</keyword>
<dbReference type="Gene3D" id="1.10.10.2840">
    <property type="entry name" value="PucR C-terminal helix-turn-helix domain"/>
    <property type="match status" value="1"/>
</dbReference>
<dbReference type="Pfam" id="PF13556">
    <property type="entry name" value="HTH_30"/>
    <property type="match status" value="1"/>
</dbReference>
<dbReference type="PANTHER" id="PTHR33744:SF1">
    <property type="entry name" value="DNA-BINDING TRANSCRIPTIONAL ACTIVATOR ADER"/>
    <property type="match status" value="1"/>
</dbReference>
<dbReference type="InterPro" id="IPR051448">
    <property type="entry name" value="CdaR-like_regulators"/>
</dbReference>
<evidence type="ECO:0000259" key="3">
    <source>
        <dbReference type="Pfam" id="PF17853"/>
    </source>
</evidence>
<sequence length="511" mass="54312">MPSPSKAIRLDVAGVVAHGALSTVTMLYAASTNAVIDGVVIVSDLETIKRVPPNTVVVLSTHVGSGGWQVSAALRHAWERRASAVIIAQSTYAESVISLAERLDINLMAAEQDPSIIALALAAEIGAVKSLAEVDLAQFARAVTKETTVTTILKTISIRLGGFRLTLEHDGIVLAAAGPAADGGPTVQLELPSAANWGQLKLSASGPKTTELNALDVRTYLEVAVPSIQSVWMAGEINDSAASAPTLALTDVSDCLQVDAQLADKARPNLLAKLGWHSEHSYQAVWIAHPAHQQHSMGRTAILRLLWRKVAARRPLAEVRGGWLSLIPVDESEDPGQLPSRIGEKVSSSLAELGFSVGTSMRQSGVNNLPALAQQARVAADYGIRIAPGTVTSFGDLGMGAVTAYMDDAAISLVAGLTLPALMAAPDREQIIRDTLAFLEHQNSMTLAAKALNIHRNTLQQRINRIRDVGIILDEPEQILPLHLILTVLKRTLQGSTTEQKDPHNGTIHLT</sequence>
<dbReference type="Proteomes" id="UP001595773">
    <property type="component" value="Unassembled WGS sequence"/>
</dbReference>
<dbReference type="Pfam" id="PF17853">
    <property type="entry name" value="GGDEF_2"/>
    <property type="match status" value="1"/>
</dbReference>
<protein>
    <submittedName>
        <fullName evidence="4">PucR family transcriptional regulator</fullName>
    </submittedName>
</protein>
<dbReference type="PANTHER" id="PTHR33744">
    <property type="entry name" value="CARBOHYDRATE DIACID REGULATOR"/>
    <property type="match status" value="1"/>
</dbReference>
<evidence type="ECO:0000313" key="4">
    <source>
        <dbReference type="EMBL" id="MFC4267072.1"/>
    </source>
</evidence>
<dbReference type="EMBL" id="JBHSCQ010000022">
    <property type="protein sequence ID" value="MFC4267072.1"/>
    <property type="molecule type" value="Genomic_DNA"/>
</dbReference>
<evidence type="ECO:0000313" key="5">
    <source>
        <dbReference type="Proteomes" id="UP001595773"/>
    </source>
</evidence>
<accession>A0ABV8R3Q8</accession>
<comment type="caution">
    <text evidence="4">The sequence shown here is derived from an EMBL/GenBank/DDBJ whole genome shotgun (WGS) entry which is preliminary data.</text>
</comment>
<name>A0ABV8R3Q8_9MICC</name>
<organism evidence="4 5">
    <name type="scientific">Arthrobacter cryoconiti</name>
    <dbReference type="NCBI Taxonomy" id="748907"/>
    <lineage>
        <taxon>Bacteria</taxon>
        <taxon>Bacillati</taxon>
        <taxon>Actinomycetota</taxon>
        <taxon>Actinomycetes</taxon>
        <taxon>Micrococcales</taxon>
        <taxon>Micrococcaceae</taxon>
        <taxon>Arthrobacter</taxon>
    </lineage>
</organism>
<evidence type="ECO:0000259" key="2">
    <source>
        <dbReference type="Pfam" id="PF13556"/>
    </source>
</evidence>
<feature type="domain" description="PucR C-terminal helix-turn-helix" evidence="2">
    <location>
        <begin position="437"/>
        <end position="487"/>
    </location>
</feature>
<feature type="domain" description="CdaR GGDEF-like" evidence="3">
    <location>
        <begin position="270"/>
        <end position="381"/>
    </location>
</feature>
<proteinExistence type="inferred from homology"/>
<dbReference type="InterPro" id="IPR042070">
    <property type="entry name" value="PucR_C-HTH_sf"/>
</dbReference>
<gene>
    <name evidence="4" type="ORF">ACFOW9_15790</name>
</gene>
<evidence type="ECO:0000256" key="1">
    <source>
        <dbReference type="ARBA" id="ARBA00006754"/>
    </source>
</evidence>
<dbReference type="InterPro" id="IPR025736">
    <property type="entry name" value="PucR_C-HTH_dom"/>
</dbReference>